<name>A0ABW0CWY4_STRCD</name>
<reference evidence="3" key="1">
    <citation type="journal article" date="2019" name="Int. J. Syst. Evol. Microbiol.">
        <title>The Global Catalogue of Microorganisms (GCM) 10K type strain sequencing project: providing services to taxonomists for standard genome sequencing and annotation.</title>
        <authorList>
            <consortium name="The Broad Institute Genomics Platform"/>
            <consortium name="The Broad Institute Genome Sequencing Center for Infectious Disease"/>
            <person name="Wu L."/>
            <person name="Ma J."/>
        </authorList>
    </citation>
    <scope>NUCLEOTIDE SEQUENCE [LARGE SCALE GENOMIC DNA]</scope>
    <source>
        <strain evidence="3">KCTC 42586</strain>
    </source>
</reference>
<evidence type="ECO:0008006" key="4">
    <source>
        <dbReference type="Google" id="ProtNLM"/>
    </source>
</evidence>
<dbReference type="Proteomes" id="UP001596263">
    <property type="component" value="Unassembled WGS sequence"/>
</dbReference>
<proteinExistence type="predicted"/>
<gene>
    <name evidence="2" type="ORF">ACFPQ9_42365</name>
</gene>
<dbReference type="PROSITE" id="PS51318">
    <property type="entry name" value="TAT"/>
    <property type="match status" value="1"/>
</dbReference>
<protein>
    <recommendedName>
        <fullName evidence="4">Peptidase M15C domain-containing protein</fullName>
    </recommendedName>
</protein>
<sequence>MAASAQPLTRRSLIRTGAVLVAVAGLGATTATSASAATPSPSTAAASAAQARRALDARLRTGENSANGWPMEKGADIGGSIWTQAVAGSSVRVALRLGDVSTILMHVLRRYHYEVDTLVQDEVVGYRSPDRSIKGPATNHASGTALAIRPGAYPPGATGGLFPHQRAVIADIVRECGGVVRWGGTFDRPYEAHFQIDVAPTDPRLTKVADRVRQGDQAPGQGAGVLALGR</sequence>
<evidence type="ECO:0000256" key="1">
    <source>
        <dbReference type="SAM" id="SignalP"/>
    </source>
</evidence>
<accession>A0ABW0CWY4</accession>
<feature type="chain" id="PRO_5047303935" description="Peptidase M15C domain-containing protein" evidence="1">
    <location>
        <begin position="37"/>
        <end position="230"/>
    </location>
</feature>
<dbReference type="InterPro" id="IPR006311">
    <property type="entry name" value="TAT_signal"/>
</dbReference>
<evidence type="ECO:0000313" key="2">
    <source>
        <dbReference type="EMBL" id="MFC5220471.1"/>
    </source>
</evidence>
<keyword evidence="3" id="KW-1185">Reference proteome</keyword>
<dbReference type="EMBL" id="JBHSKM010000049">
    <property type="protein sequence ID" value="MFC5220471.1"/>
    <property type="molecule type" value="Genomic_DNA"/>
</dbReference>
<keyword evidence="1" id="KW-0732">Signal</keyword>
<comment type="caution">
    <text evidence="2">The sequence shown here is derived from an EMBL/GenBank/DDBJ whole genome shotgun (WGS) entry which is preliminary data.</text>
</comment>
<organism evidence="2 3">
    <name type="scientific">Streptomyces coerulescens</name>
    <dbReference type="NCBI Taxonomy" id="29304"/>
    <lineage>
        <taxon>Bacteria</taxon>
        <taxon>Bacillati</taxon>
        <taxon>Actinomycetota</taxon>
        <taxon>Actinomycetes</taxon>
        <taxon>Kitasatosporales</taxon>
        <taxon>Streptomycetaceae</taxon>
        <taxon>Streptomyces</taxon>
    </lineage>
</organism>
<feature type="signal peptide" evidence="1">
    <location>
        <begin position="1"/>
        <end position="36"/>
    </location>
</feature>
<dbReference type="RefSeq" id="WP_380865269.1">
    <property type="nucleotide sequence ID" value="NZ_JBHSKM010000049.1"/>
</dbReference>
<evidence type="ECO:0000313" key="3">
    <source>
        <dbReference type="Proteomes" id="UP001596263"/>
    </source>
</evidence>